<feature type="binding site" evidence="8">
    <location>
        <position position="211"/>
    </location>
    <ligand>
        <name>Fe cation</name>
        <dbReference type="ChEBI" id="CHEBI:24875"/>
        <note>catalytic</note>
    </ligand>
</feature>
<comment type="caution">
    <text evidence="11">The sequence shown here is derived from an EMBL/GenBank/DDBJ whole genome shotgun (WGS) entry which is preliminary data.</text>
</comment>
<evidence type="ECO:0000313" key="12">
    <source>
        <dbReference type="Proteomes" id="UP000193411"/>
    </source>
</evidence>
<dbReference type="InterPro" id="IPR011051">
    <property type="entry name" value="RmlC_Cupin_sf"/>
</dbReference>
<evidence type="ECO:0000256" key="2">
    <source>
        <dbReference type="ARBA" id="ARBA00013133"/>
    </source>
</evidence>
<dbReference type="SUPFAM" id="SSF51182">
    <property type="entry name" value="RmlC-like cupins"/>
    <property type="match status" value="1"/>
</dbReference>
<keyword evidence="7" id="KW-0883">Thioether bond</keyword>
<dbReference type="GO" id="GO:0017172">
    <property type="term" value="F:cysteine dioxygenase activity"/>
    <property type="evidence" value="ECO:0007669"/>
    <property type="project" value="UniProtKB-UniRule"/>
</dbReference>
<feature type="binding site" evidence="8">
    <location>
        <position position="145"/>
    </location>
    <ligand>
        <name>Fe cation</name>
        <dbReference type="ChEBI" id="CHEBI:24875"/>
        <note>catalytic</note>
    </ligand>
</feature>
<accession>A0A1Y2HQU3</accession>
<dbReference type="PANTHER" id="PTHR12918:SF1">
    <property type="entry name" value="CYSTEINE DIOXYGENASE TYPE 1"/>
    <property type="match status" value="1"/>
</dbReference>
<evidence type="ECO:0000256" key="10">
    <source>
        <dbReference type="SAM" id="MobiDB-lite"/>
    </source>
</evidence>
<dbReference type="Proteomes" id="UP000193411">
    <property type="component" value="Unassembled WGS sequence"/>
</dbReference>
<dbReference type="STRING" id="765915.A0A1Y2HQU3"/>
<evidence type="ECO:0000256" key="7">
    <source>
        <dbReference type="PIRSR" id="PIRSR610300-50"/>
    </source>
</evidence>
<evidence type="ECO:0000256" key="6">
    <source>
        <dbReference type="ARBA" id="ARBA00023004"/>
    </source>
</evidence>
<dbReference type="EMBL" id="MCFL01000014">
    <property type="protein sequence ID" value="ORZ36975.1"/>
    <property type="molecule type" value="Genomic_DNA"/>
</dbReference>
<dbReference type="InterPro" id="IPR014710">
    <property type="entry name" value="RmlC-like_jellyroll"/>
</dbReference>
<name>A0A1Y2HQU3_9FUNG</name>
<evidence type="ECO:0000256" key="3">
    <source>
        <dbReference type="ARBA" id="ARBA00022723"/>
    </source>
</evidence>
<evidence type="ECO:0000256" key="8">
    <source>
        <dbReference type="PIRSR" id="PIRSR610300-51"/>
    </source>
</evidence>
<sequence>MTATTTTAFSCLRPVDSLDPLRSAGSQLSLDKLHDAISASQAEYPARPRPSQPTPSAVPTPKNMNDLIAHIKQEMGPHGLDSSAIDISRITQLMSNYSSNAQDWSQFALFDPYRYTRNLVDDGNGQFNLLVICWGPGHVSPIHDHANSHCCMKLLDGELLETRYEFPDGQTPSDHVPGVTEMHDDKGLKMLGETTMGRDQVVYINDSLGLHRVSNLSAKPAISLHLYSPPIELCHTYCERTGLARPASQCVYYSVGGKRVLPACVQENKQQQQQQQDQGPILGAGCPLRPAVTKAMSTAASTVCAAASAAARESGSGMASMRP</sequence>
<keyword evidence="6 8" id="KW-0408">Iron</keyword>
<comment type="similarity">
    <text evidence="1 9">Belongs to the cysteine dioxygenase family.</text>
</comment>
<feature type="region of interest" description="Disordered" evidence="10">
    <location>
        <begin position="41"/>
        <end position="62"/>
    </location>
</feature>
<organism evidence="11 12">
    <name type="scientific">Catenaria anguillulae PL171</name>
    <dbReference type="NCBI Taxonomy" id="765915"/>
    <lineage>
        <taxon>Eukaryota</taxon>
        <taxon>Fungi</taxon>
        <taxon>Fungi incertae sedis</taxon>
        <taxon>Blastocladiomycota</taxon>
        <taxon>Blastocladiomycetes</taxon>
        <taxon>Blastocladiales</taxon>
        <taxon>Catenariaceae</taxon>
        <taxon>Catenaria</taxon>
    </lineage>
</organism>
<keyword evidence="3 8" id="KW-0479">Metal-binding</keyword>
<dbReference type="GO" id="GO:0019448">
    <property type="term" value="P:L-cysteine catabolic process"/>
    <property type="evidence" value="ECO:0007669"/>
    <property type="project" value="TreeGrafter"/>
</dbReference>
<keyword evidence="5 9" id="KW-0560">Oxidoreductase</keyword>
<gene>
    <name evidence="11" type="ORF">BCR44DRAFT_31395</name>
</gene>
<reference evidence="11 12" key="1">
    <citation type="submission" date="2016-07" db="EMBL/GenBank/DDBJ databases">
        <title>Pervasive Adenine N6-methylation of Active Genes in Fungi.</title>
        <authorList>
            <consortium name="DOE Joint Genome Institute"/>
            <person name="Mondo S.J."/>
            <person name="Dannebaum R.O."/>
            <person name="Kuo R.C."/>
            <person name="Labutti K."/>
            <person name="Haridas S."/>
            <person name="Kuo A."/>
            <person name="Salamov A."/>
            <person name="Ahrendt S.R."/>
            <person name="Lipzen A."/>
            <person name="Sullivan W."/>
            <person name="Andreopoulos W.B."/>
            <person name="Clum A."/>
            <person name="Lindquist E."/>
            <person name="Daum C."/>
            <person name="Ramamoorthy G.K."/>
            <person name="Gryganskyi A."/>
            <person name="Culley D."/>
            <person name="Magnuson J.K."/>
            <person name="James T.Y."/>
            <person name="O'Malley M.A."/>
            <person name="Stajich J.E."/>
            <person name="Spatafora J.W."/>
            <person name="Visel A."/>
            <person name="Grigoriev I.V."/>
        </authorList>
    </citation>
    <scope>NUCLEOTIDE SEQUENCE [LARGE SCALE GENOMIC DNA]</scope>
    <source>
        <strain evidence="11 12">PL171</strain>
    </source>
</reference>
<feature type="binding site" evidence="8">
    <location>
        <position position="143"/>
    </location>
    <ligand>
        <name>Fe cation</name>
        <dbReference type="ChEBI" id="CHEBI:24875"/>
        <note>catalytic</note>
    </ligand>
</feature>
<dbReference type="GO" id="GO:0008198">
    <property type="term" value="F:ferrous iron binding"/>
    <property type="evidence" value="ECO:0007669"/>
    <property type="project" value="TreeGrafter"/>
</dbReference>
<dbReference type="EC" id="1.13.11.20" evidence="2 9"/>
<feature type="compositionally biased region" description="Pro residues" evidence="10">
    <location>
        <begin position="47"/>
        <end position="58"/>
    </location>
</feature>
<feature type="cross-link" description="3'-(S-cysteinyl)-tyrosine (Cys-Tyr)" evidence="7">
    <location>
        <begin position="150"/>
        <end position="227"/>
    </location>
</feature>
<dbReference type="InterPro" id="IPR010300">
    <property type="entry name" value="CDO_1"/>
</dbReference>
<evidence type="ECO:0000256" key="1">
    <source>
        <dbReference type="ARBA" id="ARBA00006622"/>
    </source>
</evidence>
<dbReference type="PANTHER" id="PTHR12918">
    <property type="entry name" value="CYSTEINE DIOXYGENASE"/>
    <property type="match status" value="1"/>
</dbReference>
<comment type="cofactor">
    <cofactor evidence="9">
        <name>Fe cation</name>
        <dbReference type="ChEBI" id="CHEBI:24875"/>
    </cofactor>
    <text evidence="9">Binds 1 Fe cation per subunit.</text>
</comment>
<dbReference type="OrthoDB" id="543511at2759"/>
<evidence type="ECO:0000313" key="11">
    <source>
        <dbReference type="EMBL" id="ORZ36975.1"/>
    </source>
</evidence>
<dbReference type="AlphaFoldDB" id="A0A1Y2HQU3"/>
<dbReference type="Pfam" id="PF05995">
    <property type="entry name" value="CDO_I"/>
    <property type="match status" value="1"/>
</dbReference>
<protein>
    <recommendedName>
        <fullName evidence="2 9">Cysteine dioxygenase</fullName>
        <ecNumber evidence="2 9">1.13.11.20</ecNumber>
    </recommendedName>
</protein>
<dbReference type="Gene3D" id="2.60.120.10">
    <property type="entry name" value="Jelly Rolls"/>
    <property type="match status" value="1"/>
</dbReference>
<comment type="catalytic activity">
    <reaction evidence="9">
        <text>L-cysteine + O2 = 3-sulfino-L-alanine + H(+)</text>
        <dbReference type="Rhea" id="RHEA:20441"/>
        <dbReference type="ChEBI" id="CHEBI:15378"/>
        <dbReference type="ChEBI" id="CHEBI:15379"/>
        <dbReference type="ChEBI" id="CHEBI:35235"/>
        <dbReference type="ChEBI" id="CHEBI:61085"/>
        <dbReference type="EC" id="1.13.11.20"/>
    </reaction>
</comment>
<keyword evidence="4 9" id="KW-0223">Dioxygenase</keyword>
<evidence type="ECO:0000256" key="5">
    <source>
        <dbReference type="ARBA" id="ARBA00023002"/>
    </source>
</evidence>
<keyword evidence="12" id="KW-1185">Reference proteome</keyword>
<evidence type="ECO:0000256" key="4">
    <source>
        <dbReference type="ARBA" id="ARBA00022964"/>
    </source>
</evidence>
<dbReference type="CDD" id="cd10548">
    <property type="entry name" value="cupin_CDO"/>
    <property type="match status" value="1"/>
</dbReference>
<evidence type="ECO:0000256" key="9">
    <source>
        <dbReference type="RuleBase" id="RU366010"/>
    </source>
</evidence>
<proteinExistence type="inferred from homology"/>